<accession>A0A365N0X0</accession>
<proteinExistence type="predicted"/>
<gene>
    <name evidence="1" type="ORF">FPRO05_03198</name>
</gene>
<dbReference type="Proteomes" id="UP000251714">
    <property type="component" value="Unassembled WGS sequence"/>
</dbReference>
<dbReference type="EMBL" id="PKMI01000028">
    <property type="protein sequence ID" value="RBA14406.1"/>
    <property type="molecule type" value="Genomic_DNA"/>
</dbReference>
<comment type="caution">
    <text evidence="1">The sequence shown here is derived from an EMBL/GenBank/DDBJ whole genome shotgun (WGS) entry which is preliminary data.</text>
</comment>
<dbReference type="InterPro" id="IPR046486">
    <property type="entry name" value="DUF6579"/>
</dbReference>
<name>A0A365N0X0_GIBIN</name>
<dbReference type="Pfam" id="PF20219">
    <property type="entry name" value="DUF6579"/>
    <property type="match status" value="1"/>
</dbReference>
<reference evidence="1 2" key="1">
    <citation type="submission" date="2017-12" db="EMBL/GenBank/DDBJ databases">
        <title>Genome sequence of the mycotoxigenic crop pathogen Fusarium proliferatum, strain ITEM 2341 from Date Palm.</title>
        <authorList>
            <person name="Almiman B.F."/>
            <person name="Shittu T.A."/>
            <person name="Muthumeenakshi S."/>
            <person name="Baroncelli R."/>
            <person name="Sreenivasaprasada S."/>
        </authorList>
    </citation>
    <scope>NUCLEOTIDE SEQUENCE [LARGE SCALE GENOMIC DNA]</scope>
    <source>
        <strain evidence="1 2">ITEM 2341</strain>
    </source>
</reference>
<dbReference type="AlphaFoldDB" id="A0A365N0X0"/>
<evidence type="ECO:0000313" key="2">
    <source>
        <dbReference type="Proteomes" id="UP000251714"/>
    </source>
</evidence>
<sequence>MDKFKIAVPAIQLAKFERLFNLINLTTNIIYATWNQLKKDPNNTQLLAELQCQVREEVPKNEAYRAQLTSMLDILQGMQNDFHDTNKLLESMAGSMKSYVNLSVAGQIFQLGNLLTNMAAVAEIKRLADNTEIMAGTLQGIENNLSSINSRGDYFPQHVYSYVRMMIERHAHEEIPHYFFIFHESHEWYPKFEDLRRETPLGPHFVGYNDDLDQLVAFVVEEFRPRIGTEPVLHILLPTVKPLAITESLTFPPEMRPFCLEGQKGDGGIPFVFMCTPVQEDRQCMKHIGALQPKPRWVFLRHLGPNPPVIGGFISRRLEQQFFEHPPWYTYVTFDVGVYTATCCRCEPIRPRVLGRAHVHRTWQVPLDVVERVLARPEIPPPDILPVIEIEDGT</sequence>
<evidence type="ECO:0000313" key="1">
    <source>
        <dbReference type="EMBL" id="RBA14406.1"/>
    </source>
</evidence>
<organism evidence="1 2">
    <name type="scientific">Gibberella intermedia</name>
    <name type="common">Bulb rot disease fungus</name>
    <name type="synonym">Fusarium proliferatum</name>
    <dbReference type="NCBI Taxonomy" id="948311"/>
    <lineage>
        <taxon>Eukaryota</taxon>
        <taxon>Fungi</taxon>
        <taxon>Dikarya</taxon>
        <taxon>Ascomycota</taxon>
        <taxon>Pezizomycotina</taxon>
        <taxon>Sordariomycetes</taxon>
        <taxon>Hypocreomycetidae</taxon>
        <taxon>Hypocreales</taxon>
        <taxon>Nectriaceae</taxon>
        <taxon>Fusarium</taxon>
        <taxon>Fusarium fujikuroi species complex</taxon>
    </lineage>
</organism>
<protein>
    <submittedName>
        <fullName evidence="1">Uncharacterized protein</fullName>
    </submittedName>
</protein>